<keyword evidence="1" id="KW-0812">Transmembrane</keyword>
<dbReference type="EMBL" id="FOEF01000010">
    <property type="protein sequence ID" value="SEP46364.1"/>
    <property type="molecule type" value="Genomic_DNA"/>
</dbReference>
<dbReference type="STRING" id="394193.SAMN04489732_110242"/>
<dbReference type="RefSeq" id="WP_091619689.1">
    <property type="nucleotide sequence ID" value="NZ_FOEF01000010.1"/>
</dbReference>
<dbReference type="Proteomes" id="UP000198582">
    <property type="component" value="Unassembled WGS sequence"/>
</dbReference>
<keyword evidence="1" id="KW-1133">Transmembrane helix</keyword>
<dbReference type="NCBIfam" id="NF041646">
    <property type="entry name" value="VC0807_fam"/>
    <property type="match status" value="1"/>
</dbReference>
<dbReference type="AlphaFoldDB" id="A0A1H8Y242"/>
<evidence type="ECO:0000313" key="3">
    <source>
        <dbReference type="Proteomes" id="UP000198582"/>
    </source>
</evidence>
<feature type="transmembrane region" description="Helical" evidence="1">
    <location>
        <begin position="97"/>
        <end position="118"/>
    </location>
</feature>
<organism evidence="2 3">
    <name type="scientific">Amycolatopsis saalfeldensis</name>
    <dbReference type="NCBI Taxonomy" id="394193"/>
    <lineage>
        <taxon>Bacteria</taxon>
        <taxon>Bacillati</taxon>
        <taxon>Actinomycetota</taxon>
        <taxon>Actinomycetes</taxon>
        <taxon>Pseudonocardiales</taxon>
        <taxon>Pseudonocardiaceae</taxon>
        <taxon>Amycolatopsis</taxon>
    </lineage>
</organism>
<evidence type="ECO:0000313" key="2">
    <source>
        <dbReference type="EMBL" id="SEP46364.1"/>
    </source>
</evidence>
<proteinExistence type="predicted"/>
<protein>
    <recommendedName>
        <fullName evidence="4">Intracellular septation protein A</fullName>
    </recommendedName>
</protein>
<gene>
    <name evidence="2" type="ORF">SAMN04489732_110242</name>
</gene>
<keyword evidence="1" id="KW-0472">Membrane</keyword>
<feature type="transmembrane region" description="Helical" evidence="1">
    <location>
        <begin position="190"/>
        <end position="208"/>
    </location>
</feature>
<name>A0A1H8Y242_9PSEU</name>
<reference evidence="2 3" key="1">
    <citation type="submission" date="2016-10" db="EMBL/GenBank/DDBJ databases">
        <authorList>
            <person name="de Groot N.N."/>
        </authorList>
    </citation>
    <scope>NUCLEOTIDE SEQUENCE [LARGE SCALE GENOMIC DNA]</scope>
    <source>
        <strain evidence="2 3">DSM 44993</strain>
    </source>
</reference>
<evidence type="ECO:0008006" key="4">
    <source>
        <dbReference type="Google" id="ProtNLM"/>
    </source>
</evidence>
<evidence type="ECO:0000256" key="1">
    <source>
        <dbReference type="SAM" id="Phobius"/>
    </source>
</evidence>
<feature type="transmembrane region" description="Helical" evidence="1">
    <location>
        <begin position="46"/>
        <end position="62"/>
    </location>
</feature>
<sequence>MTDSPSGARAASSRTALRATLRAILLDVVPPLLIFYVLRTFGVSDVLAYVAGSIVPVARLIADRLRGRPFNAISGLVVVFLVVSVALALITQDARAAIARGGLIFLAIAIAAAVSVPTRSPLMLSLSRYFAVSARPEDAARFDEVYRRPPVLRAMRVVTLVWALAFAVSAVVCVVCAYALPVAVANPVTALFEPVVSLALAVGTVRYLRRAATPAEARRRAGTSTAAGPS</sequence>
<feature type="transmembrane region" description="Helical" evidence="1">
    <location>
        <begin position="157"/>
        <end position="184"/>
    </location>
</feature>
<accession>A0A1H8Y242</accession>
<feature type="transmembrane region" description="Helical" evidence="1">
    <location>
        <begin position="69"/>
        <end position="91"/>
    </location>
</feature>
<keyword evidence="3" id="KW-1185">Reference proteome</keyword>
<dbReference type="OrthoDB" id="4544430at2"/>